<feature type="domain" description="Reverse transcriptase" evidence="1">
    <location>
        <begin position="432"/>
        <end position="702"/>
    </location>
</feature>
<dbReference type="Pfam" id="PF03372">
    <property type="entry name" value="Exo_endo_phos"/>
    <property type="match status" value="1"/>
</dbReference>
<dbReference type="Gene3D" id="3.60.10.10">
    <property type="entry name" value="Endonuclease/exonuclease/phosphatase"/>
    <property type="match status" value="1"/>
</dbReference>
<dbReference type="PANTHER" id="PTHR33116:SF86">
    <property type="entry name" value="REVERSE TRANSCRIPTASE DOMAIN-CONTAINING PROTEIN"/>
    <property type="match status" value="1"/>
</dbReference>
<dbReference type="SUPFAM" id="SSF56219">
    <property type="entry name" value="DNase I-like"/>
    <property type="match status" value="1"/>
</dbReference>
<dbReference type="CDD" id="cd01650">
    <property type="entry name" value="RT_nLTR_like"/>
    <property type="match status" value="1"/>
</dbReference>
<accession>A0A5B6VF86</accession>
<protein>
    <submittedName>
        <fullName evidence="2">Reverse transcriptase</fullName>
    </submittedName>
</protein>
<dbReference type="InterPro" id="IPR043502">
    <property type="entry name" value="DNA/RNA_pol_sf"/>
</dbReference>
<dbReference type="InterPro" id="IPR005135">
    <property type="entry name" value="Endo/exonuclease/phosphatase"/>
</dbReference>
<dbReference type="GO" id="GO:0003964">
    <property type="term" value="F:RNA-directed DNA polymerase activity"/>
    <property type="evidence" value="ECO:0007669"/>
    <property type="project" value="UniProtKB-KW"/>
</dbReference>
<gene>
    <name evidence="2" type="ORF">EPI10_002785</name>
</gene>
<organism evidence="2 3">
    <name type="scientific">Gossypium australe</name>
    <dbReference type="NCBI Taxonomy" id="47621"/>
    <lineage>
        <taxon>Eukaryota</taxon>
        <taxon>Viridiplantae</taxon>
        <taxon>Streptophyta</taxon>
        <taxon>Embryophyta</taxon>
        <taxon>Tracheophyta</taxon>
        <taxon>Spermatophyta</taxon>
        <taxon>Magnoliopsida</taxon>
        <taxon>eudicotyledons</taxon>
        <taxon>Gunneridae</taxon>
        <taxon>Pentapetalae</taxon>
        <taxon>rosids</taxon>
        <taxon>malvids</taxon>
        <taxon>Malvales</taxon>
        <taxon>Malvaceae</taxon>
        <taxon>Malvoideae</taxon>
        <taxon>Gossypium</taxon>
    </lineage>
</organism>
<keyword evidence="2" id="KW-0808">Transferase</keyword>
<dbReference type="InterPro" id="IPR036691">
    <property type="entry name" value="Endo/exonu/phosph_ase_sf"/>
</dbReference>
<proteinExistence type="predicted"/>
<dbReference type="AlphaFoldDB" id="A0A5B6VF86"/>
<dbReference type="InterPro" id="IPR000477">
    <property type="entry name" value="RT_dom"/>
</dbReference>
<dbReference type="OrthoDB" id="1304591at2759"/>
<keyword evidence="3" id="KW-1185">Reference proteome</keyword>
<dbReference type="PANTHER" id="PTHR33116">
    <property type="entry name" value="REVERSE TRANSCRIPTASE ZINC-BINDING DOMAIN-CONTAINING PROTEIN-RELATED-RELATED"/>
    <property type="match status" value="1"/>
</dbReference>
<evidence type="ECO:0000313" key="3">
    <source>
        <dbReference type="Proteomes" id="UP000325315"/>
    </source>
</evidence>
<keyword evidence="2" id="KW-0695">RNA-directed DNA polymerase</keyword>
<evidence type="ECO:0000259" key="1">
    <source>
        <dbReference type="PROSITE" id="PS50878"/>
    </source>
</evidence>
<dbReference type="EMBL" id="SMMG02000007">
    <property type="protein sequence ID" value="KAA3467802.1"/>
    <property type="molecule type" value="Genomic_DNA"/>
</dbReference>
<reference evidence="3" key="1">
    <citation type="journal article" date="2019" name="Plant Biotechnol. J.">
        <title>Genome sequencing of the Australian wild diploid species Gossypium australe highlights disease resistance and delayed gland morphogenesis.</title>
        <authorList>
            <person name="Cai Y."/>
            <person name="Cai X."/>
            <person name="Wang Q."/>
            <person name="Wang P."/>
            <person name="Zhang Y."/>
            <person name="Cai C."/>
            <person name="Xu Y."/>
            <person name="Wang K."/>
            <person name="Zhou Z."/>
            <person name="Wang C."/>
            <person name="Geng S."/>
            <person name="Li B."/>
            <person name="Dong Q."/>
            <person name="Hou Y."/>
            <person name="Wang H."/>
            <person name="Ai P."/>
            <person name="Liu Z."/>
            <person name="Yi F."/>
            <person name="Sun M."/>
            <person name="An G."/>
            <person name="Cheng J."/>
            <person name="Zhang Y."/>
            <person name="Shi Q."/>
            <person name="Xie Y."/>
            <person name="Shi X."/>
            <person name="Chang Y."/>
            <person name="Huang F."/>
            <person name="Chen Y."/>
            <person name="Hong S."/>
            <person name="Mi L."/>
            <person name="Sun Q."/>
            <person name="Zhang L."/>
            <person name="Zhou B."/>
            <person name="Peng R."/>
            <person name="Zhang X."/>
            <person name="Liu F."/>
        </authorList>
    </citation>
    <scope>NUCLEOTIDE SEQUENCE [LARGE SCALE GENOMIC DNA]</scope>
    <source>
        <strain evidence="3">cv. PA1801</strain>
    </source>
</reference>
<keyword evidence="2" id="KW-0548">Nucleotidyltransferase</keyword>
<dbReference type="Proteomes" id="UP000325315">
    <property type="component" value="Unassembled WGS sequence"/>
</dbReference>
<dbReference type="SUPFAM" id="SSF56672">
    <property type="entry name" value="DNA/RNA polymerases"/>
    <property type="match status" value="1"/>
</dbReference>
<sequence>MEKVRVRCGFSNGIDIDANGSRGGLSLAWKDDVSISLRSFSTNHIDVMVDGGNSSANWRFTGFYDSPYGHNKEDSWNLLRKLGEDKNHPWIVCGDFNEILYSTEKKGGIPREEKKMESFREALEDCQLEDVGFSGAWFTWEKGNFAATNIRERLDRGVANEGWRTLFPTGMIYHLPHSMSDHCPLLLDTISERTRSRTSQFKFEAWWTIEEFFETRVRQTWESTPGSIVTKLENLQKNLIEWECLIKRGKEGLKKKLSKELESLMMEDRDDDTLEKIIDIRVRLNLEIDRDEIYWEQRARTNWLKVGDKNSAFFHKYASARKRMNTITRLELENGRETTEENGIVKSASSFFRSLFMSRGVGDLYHLLQGIEKKIPSNINDLLLSVFTEEEVFSALKDLGPTKAPGPNGFPAMFFQKYWHIVGKDVITFCLGILNNGQSFGQLNSTDIVLIPKVQNPSNLSQFRPISLCTVLCKVVAKAVANRLQGVMGMCIDESQSAFVPGRLISDNTLVAYEMLHTFRRKRTGSKGVMAVKLDMSKAYDRVEWAFIREVMLKMRFDIKWVELILRCVTIASFAVKVIGIRGECFQATRGLRQGDPLSPFLFLFCSEGLSALMKMVQSEDGKIGAKASRSGPTVTHLLFADDCILFGEATREGANMVKGILKEYGECSGQCVNFSKSSIFFSSNTIEARKEEVLGILGVRPSTNMEKYLGLPSLVGRHKKASFQALKEKFLFRIKGWCTRFLSQGGKEVFIKSVLQAIPTYAMSCFLLPNGFCDELEQTIARFWWQKSYGRKGIHWCQWKNMCCLKEDGGMGFRSLAKFNVALLAKQGWRFMNNPTSLAARVYKAKYFPNTTFIESSLGNSSSFTWKIIWAARGVLQEGLCWKVGNGSKIFVFNDAWVPDLQNSRLSFHVNSLNDFKVADLIDHSSRKWRREVLEATFPEFIVEKILRIPLATEPNDDVVAWCGEPSGEFSVRSAYKLLQSHEVDPTAYALQTAYKNF</sequence>
<name>A0A5B6VF86_9ROSI</name>
<dbReference type="PROSITE" id="PS50878">
    <property type="entry name" value="RT_POL"/>
    <property type="match status" value="1"/>
</dbReference>
<evidence type="ECO:0000313" key="2">
    <source>
        <dbReference type="EMBL" id="KAA3467802.1"/>
    </source>
</evidence>
<dbReference type="Pfam" id="PF00078">
    <property type="entry name" value="RVT_1"/>
    <property type="match status" value="1"/>
</dbReference>
<comment type="caution">
    <text evidence="2">The sequence shown here is derived from an EMBL/GenBank/DDBJ whole genome shotgun (WGS) entry which is preliminary data.</text>
</comment>